<dbReference type="RefSeq" id="WP_132121713.1">
    <property type="nucleotide sequence ID" value="NZ_SMJU01000018.1"/>
</dbReference>
<gene>
    <name evidence="1" type="ORF">EZE20_21740</name>
</gene>
<organism evidence="1 2">
    <name type="scientific">Arundinibacter roseus</name>
    <dbReference type="NCBI Taxonomy" id="2070510"/>
    <lineage>
        <taxon>Bacteria</taxon>
        <taxon>Pseudomonadati</taxon>
        <taxon>Bacteroidota</taxon>
        <taxon>Cytophagia</taxon>
        <taxon>Cytophagales</taxon>
        <taxon>Spirosomataceae</taxon>
        <taxon>Arundinibacter</taxon>
    </lineage>
</organism>
<protein>
    <submittedName>
        <fullName evidence="1">Uncharacterized protein</fullName>
    </submittedName>
</protein>
<keyword evidence="2" id="KW-1185">Reference proteome</keyword>
<dbReference type="AlphaFoldDB" id="A0A4R4K0Z4"/>
<evidence type="ECO:0000313" key="1">
    <source>
        <dbReference type="EMBL" id="TDB60096.1"/>
    </source>
</evidence>
<comment type="caution">
    <text evidence="1">The sequence shown here is derived from an EMBL/GenBank/DDBJ whole genome shotgun (WGS) entry which is preliminary data.</text>
</comment>
<name>A0A4R4K0Z4_9BACT</name>
<evidence type="ECO:0000313" key="2">
    <source>
        <dbReference type="Proteomes" id="UP000295706"/>
    </source>
</evidence>
<sequence length="92" mass="10748">MKKDFNEGLPDAIETRQDVINFLQQIIIIEKANYHPDDDFEDYERYGSGKPMYSQGELAERNRLNAQALDLLGNELYDMAIQMIKRYFGLPT</sequence>
<reference evidence="1 2" key="1">
    <citation type="submission" date="2019-02" db="EMBL/GenBank/DDBJ databases">
        <title>Arundinibacter roseus gen. nov., sp. nov., a new member of the family Cytophagaceae.</title>
        <authorList>
            <person name="Szuroczki S."/>
            <person name="Khayer B."/>
            <person name="Sproer C."/>
            <person name="Toumi M."/>
            <person name="Szabo A."/>
            <person name="Felfoldi T."/>
            <person name="Schumann P."/>
            <person name="Toth E."/>
        </authorList>
    </citation>
    <scope>NUCLEOTIDE SEQUENCE [LARGE SCALE GENOMIC DNA]</scope>
    <source>
        <strain evidence="1 2">DMA-k-7a</strain>
    </source>
</reference>
<proteinExistence type="predicted"/>
<dbReference type="Proteomes" id="UP000295706">
    <property type="component" value="Unassembled WGS sequence"/>
</dbReference>
<accession>A0A4R4K0Z4</accession>
<dbReference type="OrthoDB" id="828231at2"/>
<dbReference type="EMBL" id="SMJU01000018">
    <property type="protein sequence ID" value="TDB60096.1"/>
    <property type="molecule type" value="Genomic_DNA"/>
</dbReference>